<feature type="compositionally biased region" description="Basic and acidic residues" evidence="1">
    <location>
        <begin position="376"/>
        <end position="386"/>
    </location>
</feature>
<feature type="compositionally biased region" description="Gly residues" evidence="1">
    <location>
        <begin position="1402"/>
        <end position="1417"/>
    </location>
</feature>
<evidence type="ECO:0000313" key="4">
    <source>
        <dbReference type="Proteomes" id="UP001244011"/>
    </source>
</evidence>
<feature type="compositionally biased region" description="Polar residues" evidence="1">
    <location>
        <begin position="471"/>
        <end position="481"/>
    </location>
</feature>
<proteinExistence type="predicted"/>
<accession>A0AAJ0BZK0</accession>
<feature type="compositionally biased region" description="Basic and acidic residues" evidence="1">
    <location>
        <begin position="283"/>
        <end position="295"/>
    </location>
</feature>
<feature type="compositionally biased region" description="Basic and acidic residues" evidence="1">
    <location>
        <begin position="1524"/>
        <end position="1536"/>
    </location>
</feature>
<sequence length="1626" mass="177868">MAAPSAPYWGQLPSSKSGQTKARRPPDHLSSTPDRRPSLDGDQPPQRQNRISVQTTNTDAPTESTLSPFTSPTRSSFLPQGLAPRPPSLPYGADQYPPEFAENRRRRRSRNQENENDYDYDYADAAPPPAAPEVPKAPPVSYKHPYGTGGPPYPYPAAGGPPRSTRGRPDGPVSPSTMDGKYSQVPAVDRQGDVHVPGQSGDAVNGRRASTSSTDPAHQPRRFPLGQQQSGRRKFADERSPLQRLELTLGSITKEEKRARVEAAEQAARERATQERAGPQADRSPEQDKQVRFSDRVPNLPAEEQRPRATSTTAAAQVSPATQKGRVVQNPPGEGNRYNVKAGRPHQNEVPESRIPVPVPVPSKAQAAGIPQRNLSFRERAAKNDVKLPSGLESDSPAAPSPKTPANGVPLARSGSNKLQKSPPRDPWLNQKMAAEKYITGARGTTGAAAGAGAQSSSGVASRTRGPDPTESASPPENRTPPSEREVGPSPAVARLSKAPSQSKADRLLGRTPSQSTPTTPTAPDQGHGRGTAALAVGAAGATAGAAAAAAGAHHQARREARSDSDSDDDHRRHLSDRIYRGREDLKPGQGIYQPPTYLDEWQHATIGTLSGALLDLNEELPPSVEKVEKDKTWWERRPSASSTRRPSMSSRPRTAEAFAGEYDDTNGPTRFRPLLYLKCGPLLRFCGIRKERVRSSQNGVVSEREIWRGTVMIVTEDAGSSYDIAPTLRLFAQPIELLPPPPAEIRGEEALAPEYVDPIAGHPKLGRKGETLYVRPVDHLEEATDLSRDETDSGLFEKTRSPPDAPLEKGATEPRGSFAARIKRVEADGERVGKYKNIRGFRLHSERGCTFWRFNIEVELREKQQRIAYRINRGPATGFWVPASGSGMNIMFYSCNGFSLGVESDPFSGPDPMWRDVLNTHQSRPFHVMIGGGDQVYNDAVTRQTKIFQDWLMIKNPLNKHNAPFTPEMQDELESFFLERYSMWFSQGLFGMANSQIPMVNMYDDHDTIDGFGSYPHHFMRSPVFSGLGNVAFKYYMLFQHQSVVGETEESEPSWILGTRPGPYINEVSRSLFMSLGSSVALLAVDTRTERMKDEVVREETWKRIMDRCYDEIEKRKPQHLLVLLGVPIAYPRLVWLENILTSRLMDPIKALGKTGMLGGFLNKFDGGVELLDDLDDHWTAKSHKHERRIVIEDLQDLAADQSIRVTILSGDVHLAAVGQFYSNPKLGLAKHKDFRYMPNVISSAIVNTPPPDLLADVLNKRNKVHHFDKETDEDMIPVFAHGVDGRPRNNKRLLPHRNWCSIREYVPGSSPPPSPPPSEYDESPLGSPPATRPGPGGLLRRLSKSHRGPTFHGPDGTAPQRQNSRPPVSGGIFRAFSRSRRAPPGDDPGGGRLASTQSLGRGGGGGEGEGGGMLGGLFRRLSSSRGRAGGGRPDDGGINGHWGDDSDGELDRDGDGDRDPTPPPSPPRMGLRGGAGEPPAQEFEQGDEDYFSVRVPQRSKTIGARSGRPVPGPAPGNAPEDDGGRRSPEFEPRPFHRTPTGLSTKQMKQGRDLEVNLEGGLEVCLNVEVNQRDPAGISVPYRLLVPRLWYEGEEEKPVKQGAAQGVKRWFSLKRGPSVSGGGGD</sequence>
<evidence type="ECO:0000259" key="2">
    <source>
        <dbReference type="Pfam" id="PF19050"/>
    </source>
</evidence>
<feature type="domain" description="PhoD-like phosphatase" evidence="2">
    <location>
        <begin position="891"/>
        <end position="1142"/>
    </location>
</feature>
<protein>
    <recommendedName>
        <fullName evidence="2">PhoD-like phosphatase domain-containing protein</fullName>
    </recommendedName>
</protein>
<feature type="compositionally biased region" description="Basic and acidic residues" evidence="1">
    <location>
        <begin position="1451"/>
        <end position="1462"/>
    </location>
</feature>
<feature type="compositionally biased region" description="Basic and acidic residues" evidence="1">
    <location>
        <begin position="784"/>
        <end position="813"/>
    </location>
</feature>
<feature type="region of interest" description="Disordered" evidence="1">
    <location>
        <begin position="784"/>
        <end position="819"/>
    </location>
</feature>
<feature type="compositionally biased region" description="Low complexity" evidence="1">
    <location>
        <begin position="1418"/>
        <end position="1428"/>
    </location>
</feature>
<feature type="compositionally biased region" description="Pro residues" evidence="1">
    <location>
        <begin position="1311"/>
        <end position="1320"/>
    </location>
</feature>
<feature type="compositionally biased region" description="Basic and acidic residues" evidence="1">
    <location>
        <begin position="558"/>
        <end position="587"/>
    </location>
</feature>
<feature type="compositionally biased region" description="Low complexity" evidence="1">
    <location>
        <begin position="531"/>
        <end position="553"/>
    </location>
</feature>
<feature type="compositionally biased region" description="Low complexity" evidence="1">
    <location>
        <begin position="512"/>
        <end position="524"/>
    </location>
</feature>
<evidence type="ECO:0000313" key="3">
    <source>
        <dbReference type="EMBL" id="KAK1767146.1"/>
    </source>
</evidence>
<dbReference type="RefSeq" id="XP_060283359.1">
    <property type="nucleotide sequence ID" value="XM_060433076.1"/>
</dbReference>
<feature type="region of interest" description="Disordered" evidence="1">
    <location>
        <begin position="1309"/>
        <end position="1551"/>
    </location>
</feature>
<dbReference type="InterPro" id="IPR038607">
    <property type="entry name" value="PhoD-like_sf"/>
</dbReference>
<feature type="compositionally biased region" description="Polar residues" evidence="1">
    <location>
        <begin position="308"/>
        <end position="322"/>
    </location>
</feature>
<feature type="compositionally biased region" description="Pro residues" evidence="1">
    <location>
        <begin position="126"/>
        <end position="138"/>
    </location>
</feature>
<feature type="region of interest" description="Disordered" evidence="1">
    <location>
        <begin position="1"/>
        <end position="592"/>
    </location>
</feature>
<feature type="compositionally biased region" description="Polar residues" evidence="1">
    <location>
        <begin position="45"/>
        <end position="78"/>
    </location>
</feature>
<dbReference type="GO" id="GO:0016020">
    <property type="term" value="C:membrane"/>
    <property type="evidence" value="ECO:0007669"/>
    <property type="project" value="TreeGrafter"/>
</dbReference>
<keyword evidence="4" id="KW-1185">Reference proteome</keyword>
<dbReference type="Gene3D" id="3.60.21.70">
    <property type="entry name" value="PhoD-like phosphatase"/>
    <property type="match status" value="1"/>
</dbReference>
<evidence type="ECO:0000256" key="1">
    <source>
        <dbReference type="SAM" id="MobiDB-lite"/>
    </source>
</evidence>
<dbReference type="CDD" id="cd07389">
    <property type="entry name" value="MPP_PhoD"/>
    <property type="match status" value="1"/>
</dbReference>
<reference evidence="3" key="1">
    <citation type="submission" date="2023-06" db="EMBL/GenBank/DDBJ databases">
        <title>Genome-scale phylogeny and comparative genomics of the fungal order Sordariales.</title>
        <authorList>
            <consortium name="Lawrence Berkeley National Laboratory"/>
            <person name="Hensen N."/>
            <person name="Bonometti L."/>
            <person name="Westerberg I."/>
            <person name="Brannstrom I.O."/>
            <person name="Guillou S."/>
            <person name="Cros-Aarteil S."/>
            <person name="Calhoun S."/>
            <person name="Haridas S."/>
            <person name="Kuo A."/>
            <person name="Mondo S."/>
            <person name="Pangilinan J."/>
            <person name="Riley R."/>
            <person name="Labutti K."/>
            <person name="Andreopoulos B."/>
            <person name="Lipzen A."/>
            <person name="Chen C."/>
            <person name="Yanf M."/>
            <person name="Daum C."/>
            <person name="Ng V."/>
            <person name="Clum A."/>
            <person name="Steindorff A."/>
            <person name="Ohm R."/>
            <person name="Martin F."/>
            <person name="Silar P."/>
            <person name="Natvig D."/>
            <person name="Lalanne C."/>
            <person name="Gautier V."/>
            <person name="Ament-Velasquez S.L."/>
            <person name="Kruys A."/>
            <person name="Hutchinson M.I."/>
            <person name="Powell A.J."/>
            <person name="Barry K."/>
            <person name="Miller A.N."/>
            <person name="Grigoriev I.V."/>
            <person name="Debuchy R."/>
            <person name="Gladieux P."/>
            <person name="Thoren M.H."/>
            <person name="Johannesson H."/>
        </authorList>
    </citation>
    <scope>NUCLEOTIDE SEQUENCE</scope>
    <source>
        <strain evidence="3">8032-3</strain>
    </source>
</reference>
<dbReference type="Pfam" id="PF19050">
    <property type="entry name" value="PhoD_2"/>
    <property type="match status" value="2"/>
</dbReference>
<dbReference type="PANTHER" id="PTHR46689">
    <property type="entry name" value="MEMBRANE PROTEIN, PUTATIVE-RELATED"/>
    <property type="match status" value="1"/>
</dbReference>
<dbReference type="Proteomes" id="UP001244011">
    <property type="component" value="Unassembled WGS sequence"/>
</dbReference>
<dbReference type="InterPro" id="IPR018946">
    <property type="entry name" value="PhoD-like_MPP"/>
</dbReference>
<comment type="caution">
    <text evidence="3">The sequence shown here is derived from an EMBL/GenBank/DDBJ whole genome shotgun (WGS) entry which is preliminary data.</text>
</comment>
<feature type="compositionally biased region" description="Low complexity" evidence="1">
    <location>
        <begin position="440"/>
        <end position="462"/>
    </location>
</feature>
<name>A0AAJ0BZK0_9PEZI</name>
<dbReference type="GeneID" id="85316263"/>
<dbReference type="InterPro" id="IPR043904">
    <property type="entry name" value="PhoD_2-like"/>
</dbReference>
<feature type="compositionally biased region" description="Basic and acidic residues" evidence="1">
    <location>
        <begin position="253"/>
        <end position="274"/>
    </location>
</feature>
<dbReference type="EMBL" id="MU839009">
    <property type="protein sequence ID" value="KAK1767146.1"/>
    <property type="molecule type" value="Genomic_DNA"/>
</dbReference>
<feature type="domain" description="PhoD-like phosphatase" evidence="2">
    <location>
        <begin position="1150"/>
        <end position="1309"/>
    </location>
</feature>
<organism evidence="3 4">
    <name type="scientific">Phialemonium atrogriseum</name>
    <dbReference type="NCBI Taxonomy" id="1093897"/>
    <lineage>
        <taxon>Eukaryota</taxon>
        <taxon>Fungi</taxon>
        <taxon>Dikarya</taxon>
        <taxon>Ascomycota</taxon>
        <taxon>Pezizomycotina</taxon>
        <taxon>Sordariomycetes</taxon>
        <taxon>Sordariomycetidae</taxon>
        <taxon>Cephalothecales</taxon>
        <taxon>Cephalothecaceae</taxon>
        <taxon>Phialemonium</taxon>
    </lineage>
</organism>
<gene>
    <name evidence="3" type="ORF">QBC33DRAFT_79355</name>
</gene>
<dbReference type="PANTHER" id="PTHR46689:SF1">
    <property type="entry name" value="PHOD-LIKE PHOSPHATASE DOMAIN-CONTAINING PROTEIN"/>
    <property type="match status" value="1"/>
</dbReference>